<gene>
    <name evidence="1" type="ORF">SLEP1_g12917</name>
</gene>
<accession>A0AAV5IE34</accession>
<comment type="caution">
    <text evidence="1">The sequence shown here is derived from an EMBL/GenBank/DDBJ whole genome shotgun (WGS) entry which is preliminary data.</text>
</comment>
<proteinExistence type="predicted"/>
<evidence type="ECO:0000313" key="1">
    <source>
        <dbReference type="EMBL" id="GKV00182.1"/>
    </source>
</evidence>
<dbReference type="Proteomes" id="UP001054252">
    <property type="component" value="Unassembled WGS sequence"/>
</dbReference>
<name>A0AAV5IE34_9ROSI</name>
<dbReference type="AlphaFoldDB" id="A0AAV5IE34"/>
<keyword evidence="2" id="KW-1185">Reference proteome</keyword>
<sequence>MWPRLPAAVNFNLQTANRNVHTVAQQLRTRSLACSSASSAVPNASAFLQVLMATGRSALATTTGRPRKENPSALDHLINFLLCFPILAIS</sequence>
<evidence type="ECO:0000313" key="2">
    <source>
        <dbReference type="Proteomes" id="UP001054252"/>
    </source>
</evidence>
<protein>
    <submittedName>
        <fullName evidence="1">Uncharacterized protein</fullName>
    </submittedName>
</protein>
<organism evidence="1 2">
    <name type="scientific">Rubroshorea leprosula</name>
    <dbReference type="NCBI Taxonomy" id="152421"/>
    <lineage>
        <taxon>Eukaryota</taxon>
        <taxon>Viridiplantae</taxon>
        <taxon>Streptophyta</taxon>
        <taxon>Embryophyta</taxon>
        <taxon>Tracheophyta</taxon>
        <taxon>Spermatophyta</taxon>
        <taxon>Magnoliopsida</taxon>
        <taxon>eudicotyledons</taxon>
        <taxon>Gunneridae</taxon>
        <taxon>Pentapetalae</taxon>
        <taxon>rosids</taxon>
        <taxon>malvids</taxon>
        <taxon>Malvales</taxon>
        <taxon>Dipterocarpaceae</taxon>
        <taxon>Rubroshorea</taxon>
    </lineage>
</organism>
<reference evidence="1 2" key="1">
    <citation type="journal article" date="2021" name="Commun. Biol.">
        <title>The genome of Shorea leprosula (Dipterocarpaceae) highlights the ecological relevance of drought in aseasonal tropical rainforests.</title>
        <authorList>
            <person name="Ng K.K.S."/>
            <person name="Kobayashi M.J."/>
            <person name="Fawcett J.A."/>
            <person name="Hatakeyama M."/>
            <person name="Paape T."/>
            <person name="Ng C.H."/>
            <person name="Ang C.C."/>
            <person name="Tnah L.H."/>
            <person name="Lee C.T."/>
            <person name="Nishiyama T."/>
            <person name="Sese J."/>
            <person name="O'Brien M.J."/>
            <person name="Copetti D."/>
            <person name="Mohd Noor M.I."/>
            <person name="Ong R.C."/>
            <person name="Putra M."/>
            <person name="Sireger I.Z."/>
            <person name="Indrioko S."/>
            <person name="Kosugi Y."/>
            <person name="Izuno A."/>
            <person name="Isagi Y."/>
            <person name="Lee S.L."/>
            <person name="Shimizu K.K."/>
        </authorList>
    </citation>
    <scope>NUCLEOTIDE SEQUENCE [LARGE SCALE GENOMIC DNA]</scope>
    <source>
        <strain evidence="1">214</strain>
    </source>
</reference>
<dbReference type="EMBL" id="BPVZ01000015">
    <property type="protein sequence ID" value="GKV00182.1"/>
    <property type="molecule type" value="Genomic_DNA"/>
</dbReference>